<feature type="chain" id="PRO_5002607433" evidence="1">
    <location>
        <begin position="35"/>
        <end position="156"/>
    </location>
</feature>
<dbReference type="Proteomes" id="UP000000328">
    <property type="component" value="Chromosome"/>
</dbReference>
<keyword evidence="1" id="KW-0732">Signal</keyword>
<evidence type="ECO:0000313" key="3">
    <source>
        <dbReference type="EMBL" id="ADJ48192.1"/>
    </source>
</evidence>
<dbReference type="AlphaFoldDB" id="A0A0H3DD91"/>
<feature type="domain" description="Peptidoglycan binding-like" evidence="2">
    <location>
        <begin position="104"/>
        <end position="142"/>
    </location>
</feature>
<dbReference type="OrthoDB" id="3828307at2"/>
<name>A0A0H3DD91_AMYMU</name>
<feature type="signal peptide" evidence="1">
    <location>
        <begin position="1"/>
        <end position="34"/>
    </location>
</feature>
<dbReference type="SUPFAM" id="SSF47090">
    <property type="entry name" value="PGBD-like"/>
    <property type="match status" value="1"/>
</dbReference>
<dbReference type="PATRIC" id="fig|749927.5.peg.6716"/>
<dbReference type="EMBL" id="CP002000">
    <property type="protein sequence ID" value="ADJ48192.1"/>
    <property type="molecule type" value="Genomic_DNA"/>
</dbReference>
<dbReference type="eggNOG" id="COG3409">
    <property type="taxonomic scope" value="Bacteria"/>
</dbReference>
<dbReference type="RefSeq" id="WP_013228241.1">
    <property type="nucleotide sequence ID" value="NC_014318.1"/>
</dbReference>
<organism evidence="3 4">
    <name type="scientific">Amycolatopsis mediterranei (strain U-32)</name>
    <dbReference type="NCBI Taxonomy" id="749927"/>
    <lineage>
        <taxon>Bacteria</taxon>
        <taxon>Bacillati</taxon>
        <taxon>Actinomycetota</taxon>
        <taxon>Actinomycetes</taxon>
        <taxon>Pseudonocardiales</taxon>
        <taxon>Pseudonocardiaceae</taxon>
        <taxon>Amycolatopsis</taxon>
    </lineage>
</organism>
<proteinExistence type="predicted"/>
<evidence type="ECO:0000259" key="2">
    <source>
        <dbReference type="Pfam" id="PF01471"/>
    </source>
</evidence>
<dbReference type="Pfam" id="PF01471">
    <property type="entry name" value="PG_binding_1"/>
    <property type="match status" value="1"/>
</dbReference>
<reference evidence="3 4" key="1">
    <citation type="journal article" date="2010" name="Cell Res.">
        <title>Complete genome sequence of the rifamycin SV-producing Amycolatopsis mediterranei U32 revealed its genetic characteristics in phylogeny and metabolism.</title>
        <authorList>
            <person name="Zhao W."/>
            <person name="Zhong Y."/>
            <person name="Yuan H."/>
            <person name="Wang J."/>
            <person name="Zheng H."/>
            <person name="Wang Y."/>
            <person name="Cen X."/>
            <person name="Xu F."/>
            <person name="Bai J."/>
            <person name="Han X."/>
            <person name="Lu G."/>
            <person name="Zhu Y."/>
            <person name="Shao Z."/>
            <person name="Yan H."/>
            <person name="Li C."/>
            <person name="Peng N."/>
            <person name="Zhang Z."/>
            <person name="Zhang Y."/>
            <person name="Lin W."/>
            <person name="Fan Y."/>
            <person name="Qin Z."/>
            <person name="Hu Y."/>
            <person name="Zhu B."/>
            <person name="Wang S."/>
            <person name="Ding X."/>
            <person name="Zhao G.P."/>
        </authorList>
    </citation>
    <scope>NUCLEOTIDE SEQUENCE [LARGE SCALE GENOMIC DNA]</scope>
    <source>
        <strain evidence="4">U-32</strain>
    </source>
</reference>
<evidence type="ECO:0000256" key="1">
    <source>
        <dbReference type="SAM" id="SignalP"/>
    </source>
</evidence>
<sequence>MSNRPGMLGHLAAGVTTVLVATALTLLPSGVASAATPLCTTMVNVNRGGNNLSVPATGGGNVTCLISRTQAANSAVVQGLQYTLKTCYPTVRLASPYSSELVGNLAADGSFGPRTEAAVKGVQSTIGTTPDGGYGPNTRNAMRFTSNDVAGRCYHY</sequence>
<dbReference type="KEGG" id="amd:AMED_6460"/>
<evidence type="ECO:0000313" key="4">
    <source>
        <dbReference type="Proteomes" id="UP000000328"/>
    </source>
</evidence>
<dbReference type="InterPro" id="IPR002477">
    <property type="entry name" value="Peptidoglycan-bd-like"/>
</dbReference>
<gene>
    <name evidence="3" type="ordered locus">AMED_6460</name>
</gene>
<dbReference type="GeneID" id="92874115"/>
<accession>A0A0H3DD91</accession>
<dbReference type="HOGENOM" id="CLU_137187_0_0_11"/>
<dbReference type="InterPro" id="IPR036366">
    <property type="entry name" value="PGBDSf"/>
</dbReference>
<dbReference type="InterPro" id="IPR036365">
    <property type="entry name" value="PGBD-like_sf"/>
</dbReference>
<dbReference type="Gene3D" id="1.10.101.10">
    <property type="entry name" value="PGBD-like superfamily/PGBD"/>
    <property type="match status" value="1"/>
</dbReference>
<protein>
    <submittedName>
        <fullName evidence="3">Secreted peptidoglycan binding protein</fullName>
    </submittedName>
</protein>